<gene>
    <name evidence="2" type="ORF">CTEN210_13955</name>
</gene>
<protein>
    <submittedName>
        <fullName evidence="2">Uncharacterized protein</fullName>
    </submittedName>
</protein>
<reference evidence="2 3" key="1">
    <citation type="journal article" date="2021" name="Sci. Rep.">
        <title>The genome of the diatom Chaetoceros tenuissimus carries an ancient integrated fragment of an extant virus.</title>
        <authorList>
            <person name="Hongo Y."/>
            <person name="Kimura K."/>
            <person name="Takaki Y."/>
            <person name="Yoshida Y."/>
            <person name="Baba S."/>
            <person name="Kobayashi G."/>
            <person name="Nagasaki K."/>
            <person name="Hano T."/>
            <person name="Tomaru Y."/>
        </authorList>
    </citation>
    <scope>NUCLEOTIDE SEQUENCE [LARGE SCALE GENOMIC DNA]</scope>
    <source>
        <strain evidence="2 3">NIES-3715</strain>
    </source>
</reference>
<dbReference type="EMBL" id="BLLK01000058">
    <property type="protein sequence ID" value="GFH57479.1"/>
    <property type="molecule type" value="Genomic_DNA"/>
</dbReference>
<sequence length="633" mass="72147">MSSNIVSKNDRKRNHSGKTSTPLKPLNTNSMSKTLYVNLGEEELSASLEDLQNESDVMNVIFSFIPGSFVTIGCVSKQFYSDYSTRGINKSTAFNSADSLLKIGRNRRTTVDAVSIDVKLTEYCFINNAPEEFMLKVCQSAAMKGRTDILECAVSFGVNFSRVIWDYTLLWKNESLIFKLVEEGNLEMLQYFDSKFSGFDVDDWRAVNFRATLYGQIHIMKWYFLEKAHLIEDIDYRTYIHSTIEAYEAYEDVLEGVEAPRVTEELCRIAAENGNIQVLAYCQRNHPQFETLLWQCQRNCSGGLCNSSMTNKDKEQALNTLKWLRRYGCPWGMNFCSYVARFDNLEALKLARNEACPWDQDTIRYAVERGNIPIIEYCLQNKCPMTAEVCSSAMSIANHSVALEVLKLLRKHSCPWNETTCTRAISGGHFEAMLWAMRNGCPWTIDTFTLLVEEGNVSVIEEVLQYEVLHGSVIIHTAGIVEMAPAVVGAIDKRIFQEESNDHHIIDKLKLLHKYGYKWNENICAEAAAQGRLRVLQFLQYLGCPMDTKTCTCAVQAGNIEILKYAHEVAGCCLSKEAYAFCFGWLGLDTKYDSIPTRVRDSHVKILKYLEENECPRPAKSEWNIQETIYFSD</sequence>
<dbReference type="InterPro" id="IPR036770">
    <property type="entry name" value="Ankyrin_rpt-contain_sf"/>
</dbReference>
<feature type="compositionally biased region" description="Polar residues" evidence="1">
    <location>
        <begin position="17"/>
        <end position="29"/>
    </location>
</feature>
<feature type="region of interest" description="Disordered" evidence="1">
    <location>
        <begin position="1"/>
        <end position="29"/>
    </location>
</feature>
<dbReference type="InterPro" id="IPR052050">
    <property type="entry name" value="SecEffector_AnkRepeat"/>
</dbReference>
<comment type="caution">
    <text evidence="2">The sequence shown here is derived from an EMBL/GenBank/DDBJ whole genome shotgun (WGS) entry which is preliminary data.</text>
</comment>
<dbReference type="SUPFAM" id="SSF140860">
    <property type="entry name" value="Pseudo ankyrin repeat-like"/>
    <property type="match status" value="2"/>
</dbReference>
<dbReference type="PANTHER" id="PTHR46586">
    <property type="entry name" value="ANKYRIN REPEAT-CONTAINING PROTEIN"/>
    <property type="match status" value="1"/>
</dbReference>
<accession>A0AAD3D7L5</accession>
<dbReference type="Proteomes" id="UP001054902">
    <property type="component" value="Unassembled WGS sequence"/>
</dbReference>
<evidence type="ECO:0000256" key="1">
    <source>
        <dbReference type="SAM" id="MobiDB-lite"/>
    </source>
</evidence>
<dbReference type="AlphaFoldDB" id="A0AAD3D7L5"/>
<proteinExistence type="predicted"/>
<name>A0AAD3D7L5_9STRA</name>
<evidence type="ECO:0000313" key="3">
    <source>
        <dbReference type="Proteomes" id="UP001054902"/>
    </source>
</evidence>
<keyword evidence="3" id="KW-1185">Reference proteome</keyword>
<organism evidence="2 3">
    <name type="scientific">Chaetoceros tenuissimus</name>
    <dbReference type="NCBI Taxonomy" id="426638"/>
    <lineage>
        <taxon>Eukaryota</taxon>
        <taxon>Sar</taxon>
        <taxon>Stramenopiles</taxon>
        <taxon>Ochrophyta</taxon>
        <taxon>Bacillariophyta</taxon>
        <taxon>Coscinodiscophyceae</taxon>
        <taxon>Chaetocerotophycidae</taxon>
        <taxon>Chaetocerotales</taxon>
        <taxon>Chaetocerotaceae</taxon>
        <taxon>Chaetoceros</taxon>
    </lineage>
</organism>
<dbReference type="PANTHER" id="PTHR46586:SF3">
    <property type="entry name" value="ANKYRIN REPEAT-CONTAINING PROTEIN"/>
    <property type="match status" value="1"/>
</dbReference>
<evidence type="ECO:0000313" key="2">
    <source>
        <dbReference type="EMBL" id="GFH57479.1"/>
    </source>
</evidence>
<dbReference type="Gene3D" id="1.25.40.20">
    <property type="entry name" value="Ankyrin repeat-containing domain"/>
    <property type="match status" value="1"/>
</dbReference>